<dbReference type="Proteomes" id="UP001497535">
    <property type="component" value="Unassembled WGS sequence"/>
</dbReference>
<reference evidence="1" key="1">
    <citation type="submission" date="2023-11" db="EMBL/GenBank/DDBJ databases">
        <authorList>
            <person name="Poullet M."/>
        </authorList>
    </citation>
    <scope>NUCLEOTIDE SEQUENCE</scope>
    <source>
        <strain evidence="1">E1834</strain>
    </source>
</reference>
<proteinExistence type="predicted"/>
<keyword evidence="2" id="KW-1185">Reference proteome</keyword>
<sequence>MLDWLTGHSKPLRVKVSTMEADLNAISMDRDALGQDLFDTVCKIIGLREVWYFGLCFTNRKGYTCWLQLDKKRSFYA</sequence>
<protein>
    <submittedName>
        <fullName evidence="1">Uncharacterized protein</fullName>
    </submittedName>
</protein>
<dbReference type="EMBL" id="CAVMJV010000037">
    <property type="protein sequence ID" value="CAK5079324.1"/>
    <property type="molecule type" value="Genomic_DNA"/>
</dbReference>
<gene>
    <name evidence="1" type="ORF">MENTE1834_LOCUS26423</name>
</gene>
<comment type="caution">
    <text evidence="1">The sequence shown here is derived from an EMBL/GenBank/DDBJ whole genome shotgun (WGS) entry which is preliminary data.</text>
</comment>
<evidence type="ECO:0000313" key="1">
    <source>
        <dbReference type="EMBL" id="CAK5079324.1"/>
    </source>
</evidence>
<evidence type="ECO:0000313" key="2">
    <source>
        <dbReference type="Proteomes" id="UP001497535"/>
    </source>
</evidence>
<name>A0ACB0ZJP3_MELEN</name>
<organism evidence="1 2">
    <name type="scientific">Meloidogyne enterolobii</name>
    <name type="common">Root-knot nematode worm</name>
    <name type="synonym">Meloidogyne mayaguensis</name>
    <dbReference type="NCBI Taxonomy" id="390850"/>
    <lineage>
        <taxon>Eukaryota</taxon>
        <taxon>Metazoa</taxon>
        <taxon>Ecdysozoa</taxon>
        <taxon>Nematoda</taxon>
        <taxon>Chromadorea</taxon>
        <taxon>Rhabditida</taxon>
        <taxon>Tylenchina</taxon>
        <taxon>Tylenchomorpha</taxon>
        <taxon>Tylenchoidea</taxon>
        <taxon>Meloidogynidae</taxon>
        <taxon>Meloidogyninae</taxon>
        <taxon>Meloidogyne</taxon>
    </lineage>
</organism>
<accession>A0ACB0ZJP3</accession>